<dbReference type="KEGG" id="paqt:E8L99_07040"/>
<reference evidence="2 3" key="1">
    <citation type="submission" date="2019-04" db="EMBL/GenBank/DDBJ databases">
        <title>Phreatobacter aquaticus sp. nov.</title>
        <authorList>
            <person name="Choi A."/>
            <person name="Baek K."/>
        </authorList>
    </citation>
    <scope>NUCLEOTIDE SEQUENCE [LARGE SCALE GENOMIC DNA]</scope>
    <source>
        <strain evidence="2 3">NMCR1094</strain>
    </source>
</reference>
<protein>
    <submittedName>
        <fullName evidence="2">DUF805 domain-containing protein</fullName>
    </submittedName>
</protein>
<dbReference type="AlphaFoldDB" id="A0A4D7QIF5"/>
<evidence type="ECO:0000313" key="3">
    <source>
        <dbReference type="Proteomes" id="UP000298588"/>
    </source>
</evidence>
<feature type="transmembrane region" description="Helical" evidence="1">
    <location>
        <begin position="60"/>
        <end position="76"/>
    </location>
</feature>
<dbReference type="Pfam" id="PF05656">
    <property type="entry name" value="DUF805"/>
    <property type="match status" value="1"/>
</dbReference>
<evidence type="ECO:0000313" key="2">
    <source>
        <dbReference type="EMBL" id="QCK85539.1"/>
    </source>
</evidence>
<accession>A0A4D7QIF5</accession>
<name>A0A4D7QIF5_9HYPH</name>
<gene>
    <name evidence="2" type="ORF">E8L99_07040</name>
</gene>
<feature type="transmembrane region" description="Helical" evidence="1">
    <location>
        <begin position="32"/>
        <end position="48"/>
    </location>
</feature>
<keyword evidence="1" id="KW-0472">Membrane</keyword>
<dbReference type="PANTHER" id="PTHR34980">
    <property type="entry name" value="INNER MEMBRANE PROTEIN-RELATED-RELATED"/>
    <property type="match status" value="1"/>
</dbReference>
<dbReference type="PANTHER" id="PTHR34980:SF3">
    <property type="entry name" value="BLR8105 PROTEIN"/>
    <property type="match status" value="1"/>
</dbReference>
<dbReference type="Proteomes" id="UP000298588">
    <property type="component" value="Chromosome"/>
</dbReference>
<feature type="transmembrane region" description="Helical" evidence="1">
    <location>
        <begin position="88"/>
        <end position="106"/>
    </location>
</feature>
<organism evidence="2 3">
    <name type="scientific">Phreatobacter aquaticus</name>
    <dbReference type="NCBI Taxonomy" id="2570229"/>
    <lineage>
        <taxon>Bacteria</taxon>
        <taxon>Pseudomonadati</taxon>
        <taxon>Pseudomonadota</taxon>
        <taxon>Alphaproteobacteria</taxon>
        <taxon>Hyphomicrobiales</taxon>
        <taxon>Phreatobacteraceae</taxon>
        <taxon>Phreatobacter</taxon>
    </lineage>
</organism>
<dbReference type="RefSeq" id="WP_137098873.1">
    <property type="nucleotide sequence ID" value="NZ_CP039865.1"/>
</dbReference>
<sequence>MAQVDWRRRQIWADPAAWAYLLFSFEGRIPRLPFWVAALALNVVAYFADQAAFGFGGNPASAVAGLAFLYPSLALATKRAHDRGHSELYLLFFFLPAFLVSVFQVLGYVDDVGSLRPVLMTLGIWVLVAIIALVIDLGLLPGEPGENRYGPNPLD</sequence>
<keyword evidence="1" id="KW-0812">Transmembrane</keyword>
<keyword evidence="3" id="KW-1185">Reference proteome</keyword>
<dbReference type="GO" id="GO:0005886">
    <property type="term" value="C:plasma membrane"/>
    <property type="evidence" value="ECO:0007669"/>
    <property type="project" value="TreeGrafter"/>
</dbReference>
<evidence type="ECO:0000256" key="1">
    <source>
        <dbReference type="SAM" id="Phobius"/>
    </source>
</evidence>
<keyword evidence="1" id="KW-1133">Transmembrane helix</keyword>
<dbReference type="OrthoDB" id="9812349at2"/>
<proteinExistence type="predicted"/>
<dbReference type="EMBL" id="CP039865">
    <property type="protein sequence ID" value="QCK85539.1"/>
    <property type="molecule type" value="Genomic_DNA"/>
</dbReference>
<feature type="transmembrane region" description="Helical" evidence="1">
    <location>
        <begin position="118"/>
        <end position="140"/>
    </location>
</feature>
<dbReference type="InterPro" id="IPR008523">
    <property type="entry name" value="DUF805"/>
</dbReference>